<dbReference type="STRING" id="1437606.BBOH_1353"/>
<accession>A0A086ZEZ1</accession>
<dbReference type="Gene3D" id="2.40.260.10">
    <property type="entry name" value="Sortase"/>
    <property type="match status" value="1"/>
</dbReference>
<proteinExistence type="predicted"/>
<evidence type="ECO:0000256" key="3">
    <source>
        <dbReference type="SAM" id="Phobius"/>
    </source>
</evidence>
<dbReference type="InterPro" id="IPR005754">
    <property type="entry name" value="Sortase"/>
</dbReference>
<dbReference type="AlphaFoldDB" id="A0A086ZEZ1"/>
<dbReference type="SUPFAM" id="SSF63817">
    <property type="entry name" value="Sortase"/>
    <property type="match status" value="1"/>
</dbReference>
<organism evidence="4 5">
    <name type="scientific">Bifidobacterium bohemicum DSM 22767</name>
    <dbReference type="NCBI Taxonomy" id="1437606"/>
    <lineage>
        <taxon>Bacteria</taxon>
        <taxon>Bacillati</taxon>
        <taxon>Actinomycetota</taxon>
        <taxon>Actinomycetes</taxon>
        <taxon>Bifidobacteriales</taxon>
        <taxon>Bifidobacteriaceae</taxon>
        <taxon>Bifidobacterium</taxon>
    </lineage>
</organism>
<dbReference type="InterPro" id="IPR023365">
    <property type="entry name" value="Sortase_dom-sf"/>
</dbReference>
<evidence type="ECO:0000313" key="4">
    <source>
        <dbReference type="EMBL" id="KFI45091.1"/>
    </source>
</evidence>
<dbReference type="Proteomes" id="UP000029096">
    <property type="component" value="Unassembled WGS sequence"/>
</dbReference>
<feature type="transmembrane region" description="Helical" evidence="3">
    <location>
        <begin position="286"/>
        <end position="306"/>
    </location>
</feature>
<feature type="transmembrane region" description="Helical" evidence="3">
    <location>
        <begin position="33"/>
        <end position="55"/>
    </location>
</feature>
<dbReference type="InterPro" id="IPR042002">
    <property type="entry name" value="Sortase_C"/>
</dbReference>
<dbReference type="eggNOG" id="COG3764">
    <property type="taxonomic scope" value="Bacteria"/>
</dbReference>
<dbReference type="Pfam" id="PF04203">
    <property type="entry name" value="Sortase"/>
    <property type="match status" value="1"/>
</dbReference>
<dbReference type="RefSeq" id="WP_052118195.1">
    <property type="nucleotide sequence ID" value="NZ_JDUS01000009.1"/>
</dbReference>
<comment type="caution">
    <text evidence="4">The sequence shown here is derived from an EMBL/GenBank/DDBJ whole genome shotgun (WGS) entry which is preliminary data.</text>
</comment>
<gene>
    <name evidence="4" type="ORF">BBOH_1353</name>
</gene>
<sequence length="322" mass="35603">MTSDSSQILVFKGRHEERPSASAVEHERAWSDVWLKFLSIFILMLGLVIIAYPFVRQYVSGLEQNRLAQASSRAVSNWPYPQAEVALKNARAYNAALVQSGQPVMGEAVDPFRGKQSSAQTESEKDTQYQSLLNQGDGIMGSVFIPKISVDLPVYHGTSQESLASGAGHLYGTSLPVGGKSTHTVITGHRGLVNALMFTRLDELKTGDPFYIKSMNRTIAYRVDRIKVIEPDDTGSLRIEPGVDRATLMTCTPYGVNTHRLLVSGVRAEMPVPVPYPKDAKKDSRFVVFVTLAFMVVFSLVTFFLLDNKKAIIAHHMRPVSK</sequence>
<evidence type="ECO:0000256" key="2">
    <source>
        <dbReference type="PIRSR" id="PIRSR605754-1"/>
    </source>
</evidence>
<dbReference type="EMBL" id="JGYP01000004">
    <property type="protein sequence ID" value="KFI45091.1"/>
    <property type="molecule type" value="Genomic_DNA"/>
</dbReference>
<name>A0A086ZEZ1_9BIFI</name>
<evidence type="ECO:0000313" key="5">
    <source>
        <dbReference type="Proteomes" id="UP000029096"/>
    </source>
</evidence>
<dbReference type="GO" id="GO:0016787">
    <property type="term" value="F:hydrolase activity"/>
    <property type="evidence" value="ECO:0007669"/>
    <property type="project" value="UniProtKB-KW"/>
</dbReference>
<keyword evidence="3" id="KW-0472">Membrane</keyword>
<keyword evidence="3" id="KW-1133">Transmembrane helix</keyword>
<keyword evidence="5" id="KW-1185">Reference proteome</keyword>
<feature type="active site" description="Proton donor/acceptor" evidence="2">
    <location>
        <position position="189"/>
    </location>
</feature>
<feature type="active site" description="Acyl-thioester intermediate" evidence="2">
    <location>
        <position position="251"/>
    </location>
</feature>
<protein>
    <submittedName>
        <fullName evidence="4">Sortase</fullName>
    </submittedName>
</protein>
<evidence type="ECO:0000256" key="1">
    <source>
        <dbReference type="ARBA" id="ARBA00022801"/>
    </source>
</evidence>
<dbReference type="NCBIfam" id="NF033745">
    <property type="entry name" value="class_C_sortase"/>
    <property type="match status" value="1"/>
</dbReference>
<dbReference type="CDD" id="cd05827">
    <property type="entry name" value="Sortase_C"/>
    <property type="match status" value="1"/>
</dbReference>
<keyword evidence="1" id="KW-0378">Hydrolase</keyword>
<keyword evidence="3" id="KW-0812">Transmembrane</keyword>
<reference evidence="4 5" key="1">
    <citation type="submission" date="2014-03" db="EMBL/GenBank/DDBJ databases">
        <title>Genomics of Bifidobacteria.</title>
        <authorList>
            <person name="Ventura M."/>
            <person name="Milani C."/>
            <person name="Lugli G.A."/>
        </authorList>
    </citation>
    <scope>NUCLEOTIDE SEQUENCE [LARGE SCALE GENOMIC DNA]</scope>
    <source>
        <strain evidence="4 5">DSM 22767</strain>
    </source>
</reference>
<dbReference type="OrthoDB" id="5242161at2"/>
<dbReference type="NCBIfam" id="TIGR01076">
    <property type="entry name" value="sortase_fam"/>
    <property type="match status" value="1"/>
</dbReference>